<accession>A0A449A9M2</accession>
<evidence type="ECO:0008006" key="5">
    <source>
        <dbReference type="Google" id="ProtNLM"/>
    </source>
</evidence>
<organism evidence="3 4">
    <name type="scientific">Mycoplasmopsis bovigenitalium</name>
    <dbReference type="NCBI Taxonomy" id="2112"/>
    <lineage>
        <taxon>Bacteria</taxon>
        <taxon>Bacillati</taxon>
        <taxon>Mycoplasmatota</taxon>
        <taxon>Mycoplasmoidales</taxon>
        <taxon>Metamycoplasmataceae</taxon>
        <taxon>Mycoplasmopsis</taxon>
    </lineage>
</organism>
<keyword evidence="2" id="KW-0812">Transmembrane</keyword>
<feature type="coiled-coil region" evidence="1">
    <location>
        <begin position="739"/>
        <end position="809"/>
    </location>
</feature>
<reference evidence="3 4" key="1">
    <citation type="submission" date="2019-01" db="EMBL/GenBank/DDBJ databases">
        <authorList>
            <consortium name="Pathogen Informatics"/>
        </authorList>
    </citation>
    <scope>NUCLEOTIDE SEQUENCE [LARGE SCALE GENOMIC DNA]</scope>
    <source>
        <strain evidence="3 4">NCTC10122</strain>
    </source>
</reference>
<evidence type="ECO:0000256" key="1">
    <source>
        <dbReference type="SAM" id="Coils"/>
    </source>
</evidence>
<dbReference type="EMBL" id="LR214970">
    <property type="protein sequence ID" value="VEU60967.1"/>
    <property type="molecule type" value="Genomic_DNA"/>
</dbReference>
<feature type="coiled-coil region" evidence="1">
    <location>
        <begin position="454"/>
        <end position="587"/>
    </location>
</feature>
<sequence length="2624" mass="302704">MANKNQPKTKLNWRTLVWPKYLISFGIIAGAVAATLGIFKYNSKNPKLAKNESAKNLKNEFLDPNAIPVLTFVDASKEKNIATFNPNDGVLGSVTYKGKNLDYNSFLNEYYQEHHSLPFLNIRYGMFDFYNEYLEAVTAKDFFVFTDWFMKNVSWGPEIITLKEFSIVKGVELRGNNLTLGSHSNIDKEQTTIKFFPDAFFGSIPMHSTLSGQGNAPDSLLYKINKKLLTIDELKGFLSKTVLFNSQANITSDTLLNHSFRTLLDNRSLINKKIFAVKSKTKQNFANYAFSEVEKSRLNINSDYQTLIFAKDIEEAKTKFAKHHSFYSNKDKYKSLTNIDDYIFEEKTIIDSSFINNTHNGQKEKYLNLTFNDATNFVLFDAIDNVEYQNSKGNFELHNNVQSLDFALEQAKIEFNNLFTDIESLYEKWISKNILFSKDSFAKFNNFAQITEKIDELSKQIIEFNKIISNTNKQHNEIITKLEEDQEKSKQKVTELKTQLAEVQQKIQQKQNELNETNKDSISFELFKLEKEKNDIELQLFEYENAVKTAQRLIDENKAKLISEEQIKDARAKLAQAVNEKSKLEKSINKDQITSLLHSVGINKEFIDDVIKLHLLHNLFNKSEYKNFKTDFDSLDSKAKYIREVRNFVDIQRSYYSLYNRHLSGETFAKLNLQKSEFNLYGFDVAYLPTQLIALDELASLSLKTQINWREYANLDGFIRSNVDDKVKPNKFFAYINQMSSSTAQKAELEAESKKVEEKFNNLNSSFVNDANIKSLHDRIGNKLSNSNIQKLRLEYQVLLKELDKVVEKHKINANVLVKSGTLKAFASAQTEDKKYIYREQILSLIKNNDHLKSNEASFTKVMDNIEKIFEISQKEFNEFKYRVAKIIENMLKISQAISNEYNDSLNSEIAEYLKQKDQLFNKKMSELINNIQSSDITDTKYTSDLQAIFELSSRRVVEFKQSNLLNKDQLSELASKFADSIKFVKDLIEKYPIEFMSEYATSYFNVIKNPIYREVDTNGKTDNQDLKFIGTLFNPLLIYIEKINKFNEDYSNSYKQKAEQIKAQIDSASDQSTKDLLQKEYDFAINNSKYYAEIAKTNNEFNQDLDNIRKITELKDAFNRDDVPVLKYRPSILSEDLQKKHASNIATYNAALDHYFENSKRFETGLNSLKNEVIKQTNIVNNSSDKFISIDNEFNSSFENAIKHAQNIAKYQAIKSMAFANINAKPIDLANTSLITAKSKIELIDKLTSLGIINKETSTNLAEFSKNNIFEVYLTSLEKHGTNLSFVLSQNSNDSQNEIDKLLTRKLAKFTIDAKLDIKQHPHTLRQFKDMLSAAGYTTVIQPSNIKEEGTRIVTNEKGEQKTISTYSLFTEAYDGFTDELLASVPYAGEWLEGEHIVKKINDNGEIEFSIENGKYLGFRPDSRIGLWSLIAMNNQNYKGLSIDFLKFVAAHEYGHHMTLNSAQDLGDKAQKPLFGSALVPGTTPNVNNYYSREVIGLYLKARTHLELNSSPLLNQPNVVSENNEGEYLLFNQPKKVDGKVVINENTVENSTDVWGHKVGEEDLKAAMENAKRRFLQTYEGLQKATEARRKENGIDSEQDKKWLEIFDLWLMNTLDQNSGTLNPTKYSDEKHPVKYMVKDEQGNWSFKKASLIMLKNVIKDGQGNFIQFEENSENITPKIVEGVKDESGKYTKITKVLVYNKDGSPIINVPLNVDFTDKNSGFYQIDSEGNNVNVEFINERIRQAANTISALIVKDYSINGWDFATTDTSTNSKTYVSYPTYAELFNNADKNYNQTMLKPYLDYIKSRNVVTAELNQGTEFAKYYDNAGKVVYDATSDDEKLKDPKYQTIKQENYYLNPFKNKGKDKTDFRDFITQLYLAEGGNYPAATAGAKQSLWLSATEQYLPNIMHKEAFRNSFLYHSFSESTLKQLHQLPIQNWYNPYTKQIVGHKLDSHTYLMVNANGDVISPNPRSADYPAFWEMTGIKINNNLLVKTVEDSLFNSFYITRDQKRLFGSEIIFKTYDEFVKFASVDTTKAQLDPVKRVVNWDLDYVESKFDIDRFARNLESTLLNSIFSAKEKERLSALVKSKDKQQLANEIMLRFTKSKLAFFVKDLSLGEIKDKIAQNPSNVYRYGWIFDKELGYGLYKSDDVVAQADESKLDRKNWEISVKELFDTYDKFAQENSVKLNQFTLYDHLILDNKTQMYSTQVHYSFQQDKWGLVDLLLAFVKAFTKKTRPTSDVEQYFKTKTERKFNEFFSDYTYSFAEVINRDNLQITYSPANTEFANLPSFITNVNEANTGLEYVIDGKATEKWSSAQINFGGDSRFSVRQSVMNSQNRLNNETKLRAQKLGTEFKPESFITRDAFSDDQNKNSNYFGKFKSINNGWFKDRWYRDMLNFRLYDDNGNPIEDDTIRIQDLEGNKVTNRPQAYWQYYIQSQGVGKRNLSNIWRNAQKDAVALFGYLNNEDAQKVNYLVFEDLETKEIKTLKINKNYTSNMFYYKTQHIHNEEKPESRHYLKDEKYSYSDSNGEHKGTGFTAWVSDYAIMSNYADKLLTPNHEYKIYFAADEKGTKTLNVDLGSFESVSENGKTFSQAPTAVYIKEINGEKVPVMRVGVQFNGSKQ</sequence>
<keyword evidence="1" id="KW-0175">Coiled coil</keyword>
<keyword evidence="2" id="KW-1133">Transmembrane helix</keyword>
<protein>
    <recommendedName>
        <fullName evidence="5">PDxFFG protein</fullName>
    </recommendedName>
</protein>
<proteinExistence type="predicted"/>
<evidence type="ECO:0000313" key="3">
    <source>
        <dbReference type="EMBL" id="VEU60967.1"/>
    </source>
</evidence>
<evidence type="ECO:0000256" key="2">
    <source>
        <dbReference type="SAM" id="Phobius"/>
    </source>
</evidence>
<name>A0A449A9M2_9BACT</name>
<keyword evidence="2" id="KW-0472">Membrane</keyword>
<dbReference type="RefSeq" id="WP_129687815.1">
    <property type="nucleotide sequence ID" value="NZ_LR214970.1"/>
</dbReference>
<evidence type="ECO:0000313" key="4">
    <source>
        <dbReference type="Proteomes" id="UP000290942"/>
    </source>
</evidence>
<dbReference type="NCBIfam" id="NF012210">
    <property type="entry name" value="PDxFFG"/>
    <property type="match status" value="1"/>
</dbReference>
<gene>
    <name evidence="3" type="ORF">NCTC10122_00565</name>
</gene>
<feature type="transmembrane region" description="Helical" evidence="2">
    <location>
        <begin position="21"/>
        <end position="41"/>
    </location>
</feature>
<dbReference type="Proteomes" id="UP000290942">
    <property type="component" value="Chromosome"/>
</dbReference>